<gene>
    <name evidence="1" type="ORF">C9374_010743</name>
</gene>
<dbReference type="EMBL" id="PYSW02000045">
    <property type="protein sequence ID" value="KAG2374459.1"/>
    <property type="molecule type" value="Genomic_DNA"/>
</dbReference>
<dbReference type="GeneID" id="68103197"/>
<name>A0AA88GH26_NAELO</name>
<dbReference type="SUPFAM" id="SSF50985">
    <property type="entry name" value="RCC1/BLIP-II"/>
    <property type="match status" value="1"/>
</dbReference>
<dbReference type="RefSeq" id="XP_044543633.1">
    <property type="nucleotide sequence ID" value="XM_044686321.1"/>
</dbReference>
<evidence type="ECO:0000313" key="2">
    <source>
        <dbReference type="Proteomes" id="UP000816034"/>
    </source>
</evidence>
<comment type="caution">
    <text evidence="1">The sequence shown here is derived from an EMBL/GenBank/DDBJ whole genome shotgun (WGS) entry which is preliminary data.</text>
</comment>
<dbReference type="Proteomes" id="UP000816034">
    <property type="component" value="Unassembled WGS sequence"/>
</dbReference>
<reference evidence="1 2" key="1">
    <citation type="journal article" date="2018" name="BMC Genomics">
        <title>The genome of Naegleria lovaniensis, the basis for a comparative approach to unravel pathogenicity factors of the human pathogenic amoeba N. fowleri.</title>
        <authorList>
            <person name="Liechti N."/>
            <person name="Schurch N."/>
            <person name="Bruggmann R."/>
            <person name="Wittwer M."/>
        </authorList>
    </citation>
    <scope>NUCLEOTIDE SEQUENCE [LARGE SCALE GENOMIC DNA]</scope>
    <source>
        <strain evidence="1 2">ATCC 30569</strain>
    </source>
</reference>
<dbReference type="InterPro" id="IPR009091">
    <property type="entry name" value="RCC1/BLIP-II"/>
</dbReference>
<accession>A0AA88GH26</accession>
<organism evidence="1 2">
    <name type="scientific">Naegleria lovaniensis</name>
    <name type="common">Amoeba</name>
    <dbReference type="NCBI Taxonomy" id="51637"/>
    <lineage>
        <taxon>Eukaryota</taxon>
        <taxon>Discoba</taxon>
        <taxon>Heterolobosea</taxon>
        <taxon>Tetramitia</taxon>
        <taxon>Eutetramitia</taxon>
        <taxon>Vahlkampfiidae</taxon>
        <taxon>Naegleria</taxon>
    </lineage>
</organism>
<proteinExistence type="predicted"/>
<keyword evidence="2" id="KW-1185">Reference proteome</keyword>
<evidence type="ECO:0000313" key="1">
    <source>
        <dbReference type="EMBL" id="KAG2374459.1"/>
    </source>
</evidence>
<protein>
    <submittedName>
        <fullName evidence="1">Uncharacterized protein</fullName>
    </submittedName>
</protein>
<dbReference type="Gene3D" id="2.130.10.30">
    <property type="entry name" value="Regulator of chromosome condensation 1/beta-lactamase-inhibitor protein II"/>
    <property type="match status" value="1"/>
</dbReference>
<dbReference type="AlphaFoldDB" id="A0AA88GH26"/>
<sequence length="497" mass="56662">MRKLFRKEKKVQRTAKIDKIHSFDLMKQQQLLFQEMIVKDTSNWSYSDHRENRNVTATSVHSKLFYHELAQSPFSPTNICSLDVDTTNSGETIMGFITQVMTRPNERTLFVITDCGLLYQAQVQGAKHSKFDIVAPFDGSSSLKAVKLACYTEAMLLIAHDSSKDQYYIYGLGHNGYYRMSHFRTTGFVCTNFELMLDPFTQLNVKPECPPKINHVACCYSFSLCVINGHDVHITGQNWMNYPTDKLVAGYHCWQYLAQSFEKKVVKMEYGDFHVVLLHEDCSISVGGSNSSSQLTNPSFSDLPFVTLNLNDYAFNNIFSGSNSVLWVKNVTDGKQELYFTGSCNVQLTSYLGFDKNDKMKRVLEMHHNCAEFAHNVTILDAQYTRDFMLIRYSESPHMLFVVGSTYYGGHVYNAQSIDLRTAIPADKYSRGGSIDNFYRDVVKIRILNVGYVAYCDFAAYANQKMAALLLKSTDYSEPNNHLLLDISVVCQDMNYV</sequence>